<sequence>MIIKASRLELGGCAAPEKPNKWAQILRLFDFVETNAQYAIIIIQAFTRLRFCIQSPQVRAFHESSACKLRDHQRAKHLLVFCSWNSAPSLLVVTPQPVCLNIDFSYHEQSS</sequence>
<comment type="caution">
    <text evidence="1">The sequence shown here is derived from an EMBL/GenBank/DDBJ whole genome shotgun (WGS) entry which is preliminary data.</text>
</comment>
<evidence type="ECO:0000313" key="2">
    <source>
        <dbReference type="Proteomes" id="UP001642464"/>
    </source>
</evidence>
<accession>A0ABP0Q5Y2</accession>
<reference evidence="1 2" key="1">
    <citation type="submission" date="2024-02" db="EMBL/GenBank/DDBJ databases">
        <authorList>
            <person name="Chen Y."/>
            <person name="Shah S."/>
            <person name="Dougan E. K."/>
            <person name="Thang M."/>
            <person name="Chan C."/>
        </authorList>
    </citation>
    <scope>NUCLEOTIDE SEQUENCE [LARGE SCALE GENOMIC DNA]</scope>
</reference>
<dbReference type="EMBL" id="CAXAMM010039042">
    <property type="protein sequence ID" value="CAK9083298.1"/>
    <property type="molecule type" value="Genomic_DNA"/>
</dbReference>
<gene>
    <name evidence="1" type="ORF">SCF082_LOCUS39547</name>
</gene>
<protein>
    <submittedName>
        <fullName evidence="1">Uncharacterized protein</fullName>
    </submittedName>
</protein>
<dbReference type="Proteomes" id="UP001642464">
    <property type="component" value="Unassembled WGS sequence"/>
</dbReference>
<name>A0ABP0Q5Y2_9DINO</name>
<proteinExistence type="predicted"/>
<keyword evidence="2" id="KW-1185">Reference proteome</keyword>
<organism evidence="1 2">
    <name type="scientific">Durusdinium trenchii</name>
    <dbReference type="NCBI Taxonomy" id="1381693"/>
    <lineage>
        <taxon>Eukaryota</taxon>
        <taxon>Sar</taxon>
        <taxon>Alveolata</taxon>
        <taxon>Dinophyceae</taxon>
        <taxon>Suessiales</taxon>
        <taxon>Symbiodiniaceae</taxon>
        <taxon>Durusdinium</taxon>
    </lineage>
</organism>
<evidence type="ECO:0000313" key="1">
    <source>
        <dbReference type="EMBL" id="CAK9083298.1"/>
    </source>
</evidence>